<keyword evidence="3" id="KW-0645">Protease</keyword>
<dbReference type="EMBL" id="CP017675">
    <property type="protein sequence ID" value="APB34618.1"/>
    <property type="molecule type" value="Genomic_DNA"/>
</dbReference>
<reference evidence="3 4" key="1">
    <citation type="submission" date="2016-10" db="EMBL/GenBank/DDBJ databases">
        <title>Description of Gloeomargarita lithophora gen. nov., sp. nov., a thylakoid-bearing basal-branching cyanobacterium with intracellular carbonates, and proposal for Gloeomargaritales ord. nov.</title>
        <authorList>
            <person name="Moreira D."/>
            <person name="Tavera R."/>
            <person name="Benzerara K."/>
            <person name="Skouri-Panet F."/>
            <person name="Couradeau E."/>
            <person name="Gerard E."/>
            <person name="Loussert C."/>
            <person name="Novelo E."/>
            <person name="Zivanovic Y."/>
            <person name="Lopez-Garcia P."/>
        </authorList>
    </citation>
    <scope>NUCLEOTIDE SEQUENCE [LARGE SCALE GENOMIC DNA]</scope>
    <source>
        <strain evidence="3 4">D10</strain>
    </source>
</reference>
<keyword evidence="2" id="KW-1133">Transmembrane helix</keyword>
<organism evidence="3 4">
    <name type="scientific">Gloeomargarita lithophora Alchichica-D10</name>
    <dbReference type="NCBI Taxonomy" id="1188229"/>
    <lineage>
        <taxon>Bacteria</taxon>
        <taxon>Bacillati</taxon>
        <taxon>Cyanobacteriota</taxon>
        <taxon>Cyanophyceae</taxon>
        <taxon>Gloeomargaritales</taxon>
        <taxon>Gloeomargaritaceae</taxon>
        <taxon>Gloeomargarita</taxon>
    </lineage>
</organism>
<keyword evidence="3" id="KW-0378">Hydrolase</keyword>
<dbReference type="Gene3D" id="2.40.10.120">
    <property type="match status" value="1"/>
</dbReference>
<dbReference type="PRINTS" id="PR00834">
    <property type="entry name" value="PROTEASES2C"/>
</dbReference>
<dbReference type="PANTHER" id="PTHR22939">
    <property type="entry name" value="SERINE PROTEASE FAMILY S1C HTRA-RELATED"/>
    <property type="match status" value="1"/>
</dbReference>
<dbReference type="KEGG" id="glt:GlitD10_2286"/>
<dbReference type="AlphaFoldDB" id="A0A1J0AFA5"/>
<gene>
    <name evidence="3" type="ORF">GlitD10_2286</name>
</gene>
<evidence type="ECO:0000256" key="2">
    <source>
        <dbReference type="SAM" id="Phobius"/>
    </source>
</evidence>
<dbReference type="Pfam" id="PF13365">
    <property type="entry name" value="Trypsin_2"/>
    <property type="match status" value="1"/>
</dbReference>
<name>A0A1J0AFA5_9CYAN</name>
<dbReference type="Proteomes" id="UP000180235">
    <property type="component" value="Chromosome"/>
</dbReference>
<sequence>MALNLLQLRRWYWLAAPLGATAILAGAVVYTSRGVHSQPQPAPAVAPEPVVAPALAAEAPTDWRAQAQLEAEGAVAFAQTATTAADQQVVQGKWRKALALLDKAPQDGRTAQLRRVYQNQLQDEGAPSEDGADDPSGGPRLAAAEANLLPGTRGIFAREITITGTPVPSQTLTPAQIVNRYLPAAVRVEPTRSVVGSGFHIGEGYIITNLHVAQEARAFDRRIFDDRPIPLTVRLYDRTRRPVRVLRIMDGGLAAMAVFNIPNEPFDIALMQIQGDVSDLGVVPLCGKMRTGDEMIAMGTPFGQQNTITKGIISVIHSFEAGHIIQTDTQILGGNSGGPLLNNRGAVVAVNSAGIFGASVQGLKFSVPIVQALERMRVRLVNTDNPGCGGTGTVGRTVYAPGRK</sequence>
<dbReference type="STRING" id="1188229.GlitD10_2286"/>
<evidence type="ECO:0000256" key="1">
    <source>
        <dbReference type="SAM" id="MobiDB-lite"/>
    </source>
</evidence>
<keyword evidence="2" id="KW-0472">Membrane</keyword>
<dbReference type="SUPFAM" id="SSF50494">
    <property type="entry name" value="Trypsin-like serine proteases"/>
    <property type="match status" value="1"/>
</dbReference>
<dbReference type="InterPro" id="IPR009003">
    <property type="entry name" value="Peptidase_S1_PA"/>
</dbReference>
<dbReference type="InterPro" id="IPR001940">
    <property type="entry name" value="Peptidase_S1C"/>
</dbReference>
<dbReference type="GO" id="GO:0004252">
    <property type="term" value="F:serine-type endopeptidase activity"/>
    <property type="evidence" value="ECO:0007669"/>
    <property type="project" value="InterPro"/>
</dbReference>
<accession>A0A1J0AFA5</accession>
<dbReference type="GO" id="GO:0006508">
    <property type="term" value="P:proteolysis"/>
    <property type="evidence" value="ECO:0007669"/>
    <property type="project" value="UniProtKB-KW"/>
</dbReference>
<protein>
    <submittedName>
        <fullName evidence="3">Trypsin-like serine protease</fullName>
    </submittedName>
</protein>
<feature type="transmembrane region" description="Helical" evidence="2">
    <location>
        <begin position="12"/>
        <end position="30"/>
    </location>
</feature>
<dbReference type="OrthoDB" id="9758917at2"/>
<evidence type="ECO:0000313" key="3">
    <source>
        <dbReference type="EMBL" id="APB34618.1"/>
    </source>
</evidence>
<dbReference type="RefSeq" id="WP_071455033.1">
    <property type="nucleotide sequence ID" value="NZ_CP017675.1"/>
</dbReference>
<keyword evidence="4" id="KW-1185">Reference proteome</keyword>
<dbReference type="PANTHER" id="PTHR22939:SF129">
    <property type="entry name" value="SERINE PROTEASE HTRA2, MITOCHONDRIAL"/>
    <property type="match status" value="1"/>
</dbReference>
<evidence type="ECO:0000313" key="4">
    <source>
        <dbReference type="Proteomes" id="UP000180235"/>
    </source>
</evidence>
<keyword evidence="2" id="KW-0812">Transmembrane</keyword>
<proteinExistence type="predicted"/>
<feature type="region of interest" description="Disordered" evidence="1">
    <location>
        <begin position="120"/>
        <end position="140"/>
    </location>
</feature>